<dbReference type="OMA" id="MPDHQLW"/>
<dbReference type="EMBL" id="CM035429">
    <property type="protein sequence ID" value="KAH7300642.1"/>
    <property type="molecule type" value="Genomic_DNA"/>
</dbReference>
<keyword evidence="1" id="KW-0472">Membrane</keyword>
<feature type="transmembrane region" description="Helical" evidence="1">
    <location>
        <begin position="133"/>
        <end position="160"/>
    </location>
</feature>
<reference evidence="2" key="1">
    <citation type="submission" date="2021-08" db="EMBL/GenBank/DDBJ databases">
        <title>WGS assembly of Ceratopteris richardii.</title>
        <authorList>
            <person name="Marchant D.B."/>
            <person name="Chen G."/>
            <person name="Jenkins J."/>
            <person name="Shu S."/>
            <person name="Leebens-Mack J."/>
            <person name="Grimwood J."/>
            <person name="Schmutz J."/>
            <person name="Soltis P."/>
            <person name="Soltis D."/>
            <person name="Chen Z.-H."/>
        </authorList>
    </citation>
    <scope>NUCLEOTIDE SEQUENCE</scope>
    <source>
        <strain evidence="2">Whitten #5841</strain>
        <tissue evidence="2">Leaf</tissue>
    </source>
</reference>
<keyword evidence="1" id="KW-0812">Transmembrane</keyword>
<evidence type="ECO:0000313" key="2">
    <source>
        <dbReference type="EMBL" id="KAH7300642.1"/>
    </source>
</evidence>
<dbReference type="OrthoDB" id="1899813at2759"/>
<keyword evidence="3" id="KW-1185">Reference proteome</keyword>
<protein>
    <submittedName>
        <fullName evidence="2">Uncharacterized protein</fullName>
    </submittedName>
</protein>
<evidence type="ECO:0000256" key="1">
    <source>
        <dbReference type="SAM" id="Phobius"/>
    </source>
</evidence>
<feature type="transmembrane region" description="Helical" evidence="1">
    <location>
        <begin position="181"/>
        <end position="204"/>
    </location>
</feature>
<gene>
    <name evidence="2" type="ORF">KP509_24G072800</name>
</gene>
<evidence type="ECO:0000313" key="3">
    <source>
        <dbReference type="Proteomes" id="UP000825935"/>
    </source>
</evidence>
<accession>A0A8T2RW91</accession>
<organism evidence="2 3">
    <name type="scientific">Ceratopteris richardii</name>
    <name type="common">Triangle waterfern</name>
    <dbReference type="NCBI Taxonomy" id="49495"/>
    <lineage>
        <taxon>Eukaryota</taxon>
        <taxon>Viridiplantae</taxon>
        <taxon>Streptophyta</taxon>
        <taxon>Embryophyta</taxon>
        <taxon>Tracheophyta</taxon>
        <taxon>Polypodiopsida</taxon>
        <taxon>Polypodiidae</taxon>
        <taxon>Polypodiales</taxon>
        <taxon>Pteridineae</taxon>
        <taxon>Pteridaceae</taxon>
        <taxon>Parkerioideae</taxon>
        <taxon>Ceratopteris</taxon>
    </lineage>
</organism>
<comment type="caution">
    <text evidence="2">The sequence shown here is derived from an EMBL/GenBank/DDBJ whole genome shotgun (WGS) entry which is preliminary data.</text>
</comment>
<dbReference type="AlphaFoldDB" id="A0A8T2RW91"/>
<dbReference type="Proteomes" id="UP000825935">
    <property type="component" value="Chromosome 24"/>
</dbReference>
<proteinExistence type="predicted"/>
<name>A0A8T2RW91_CERRI</name>
<feature type="transmembrane region" description="Helical" evidence="1">
    <location>
        <begin position="216"/>
        <end position="239"/>
    </location>
</feature>
<sequence>MVPSFTRILHGRSHGLCALVCKMRYYCSYYLCSHIMFMKLYVDSFELMAMESADMQQLRSFALPLPPADVHDYGHLEDHLFRGINPRLLTFSILALAPLSGFLRPPTPIKISPSLPSAVVSSFASPSSRSLQIFFFFNTLALVSCIAGLVLSIIHFFSAYQNPNNRYSTLVLQRRRLAQGLSKTAGGIACLMIGCVSLAAAYPFAGLTVAGESKSLQYAVMGPSIIGGLLLFKPLWFLVRHFFEWWASFMPDHQLWRAIQQHTVFGSFLARCLEI</sequence>
<keyword evidence="1" id="KW-1133">Transmembrane helix</keyword>